<feature type="transmembrane region" description="Helical" evidence="9">
    <location>
        <begin position="222"/>
        <end position="247"/>
    </location>
</feature>
<feature type="transmembrane region" description="Helical" evidence="9">
    <location>
        <begin position="318"/>
        <end position="345"/>
    </location>
</feature>
<accession>A0A949NEQ1</accession>
<dbReference type="PROSITE" id="PS51104">
    <property type="entry name" value="PTS_EIIC_TYPE_2"/>
    <property type="match status" value="1"/>
</dbReference>
<dbReference type="AlphaFoldDB" id="A0A949NEQ1"/>
<dbReference type="GO" id="GO:0005886">
    <property type="term" value="C:plasma membrane"/>
    <property type="evidence" value="ECO:0007669"/>
    <property type="project" value="UniProtKB-SubCell"/>
</dbReference>
<gene>
    <name evidence="11" type="ORF">KTH89_08965</name>
</gene>
<keyword evidence="2" id="KW-0813">Transport</keyword>
<feature type="transmembrane region" description="Helical" evidence="9">
    <location>
        <begin position="184"/>
        <end position="202"/>
    </location>
</feature>
<dbReference type="GO" id="GO:0090563">
    <property type="term" value="F:protein-phosphocysteine-sugar phosphotransferase activity"/>
    <property type="evidence" value="ECO:0007669"/>
    <property type="project" value="TreeGrafter"/>
</dbReference>
<feature type="domain" description="PTS EIIC type-2" evidence="10">
    <location>
        <begin position="28"/>
        <end position="349"/>
    </location>
</feature>
<evidence type="ECO:0000256" key="5">
    <source>
        <dbReference type="ARBA" id="ARBA00022683"/>
    </source>
</evidence>
<feature type="transmembrane region" description="Helical" evidence="9">
    <location>
        <begin position="111"/>
        <end position="130"/>
    </location>
</feature>
<dbReference type="PANTHER" id="PTHR30505">
    <property type="entry name" value="FRUCTOSE-LIKE PERMEASE"/>
    <property type="match status" value="1"/>
</dbReference>
<name>A0A949NEQ1_9FIRM</name>
<dbReference type="PANTHER" id="PTHR30505:SF0">
    <property type="entry name" value="FRUCTOSE-LIKE PTS SYSTEM EIIBC COMPONENT-RELATED"/>
    <property type="match status" value="1"/>
</dbReference>
<evidence type="ECO:0000313" key="12">
    <source>
        <dbReference type="Proteomes" id="UP000712157"/>
    </source>
</evidence>
<dbReference type="GO" id="GO:0005351">
    <property type="term" value="F:carbohydrate:proton symporter activity"/>
    <property type="evidence" value="ECO:0007669"/>
    <property type="project" value="InterPro"/>
</dbReference>
<keyword evidence="4" id="KW-0762">Sugar transport</keyword>
<evidence type="ECO:0000256" key="2">
    <source>
        <dbReference type="ARBA" id="ARBA00022448"/>
    </source>
</evidence>
<dbReference type="GO" id="GO:0009401">
    <property type="term" value="P:phosphoenolpyruvate-dependent sugar phosphotransferase system"/>
    <property type="evidence" value="ECO:0007669"/>
    <property type="project" value="UniProtKB-KW"/>
</dbReference>
<protein>
    <submittedName>
        <fullName evidence="11">PTS fructose transporter subunit IIC</fullName>
    </submittedName>
</protein>
<evidence type="ECO:0000256" key="3">
    <source>
        <dbReference type="ARBA" id="ARBA00022475"/>
    </source>
</evidence>
<organism evidence="11 12">
    <name type="scientific">Diplocloster agilis</name>
    <dbReference type="NCBI Taxonomy" id="2850323"/>
    <lineage>
        <taxon>Bacteria</taxon>
        <taxon>Bacillati</taxon>
        <taxon>Bacillota</taxon>
        <taxon>Clostridia</taxon>
        <taxon>Lachnospirales</taxon>
        <taxon>Lachnospiraceae</taxon>
        <taxon>Diplocloster</taxon>
    </lineage>
</organism>
<sequence length="365" mass="38806">MAGNDLTFEFDNVEKSRKQIVKEIFSKPFDHLRSGISYMLPFILIGGIITAVSSISNISDAPIWSMVASIGQVGMTFFIPIFGAYIAFSIADKAGIAPGFICAYLANTNGSGYIGALLAGFLVGYVVALLKKLIKPNKILQGVWDYFVPAFSTLAVGLFIIYVINAPVARFTDFMVAKLSGMDAAQGGIAGLILGALGGVDYGGPISKIGTAIMFAGFDKGIYLFVGIAIAIAMVPPFGFTAAAFIAPKLFTKSERRYARTSWPIVLIGGFTELALPLVINDIIRCTIASFLGCLVSGFLAGFFGLELSVPALGLASWFFISSVPVYALCVVAGAAVTAAALIFLRKIWPRKNFDPDSDDEVMSL</sequence>
<evidence type="ECO:0000256" key="8">
    <source>
        <dbReference type="ARBA" id="ARBA00023136"/>
    </source>
</evidence>
<dbReference type="InterPro" id="IPR013014">
    <property type="entry name" value="PTS_EIIC_2"/>
</dbReference>
<evidence type="ECO:0000259" key="10">
    <source>
        <dbReference type="PROSITE" id="PS51104"/>
    </source>
</evidence>
<keyword evidence="6 9" id="KW-0812">Transmembrane</keyword>
<dbReference type="EMBL" id="JAHQCW010000012">
    <property type="protein sequence ID" value="MBU9736669.1"/>
    <property type="molecule type" value="Genomic_DNA"/>
</dbReference>
<comment type="caution">
    <text evidence="11">The sequence shown here is derived from an EMBL/GenBank/DDBJ whole genome shotgun (WGS) entry which is preliminary data.</text>
</comment>
<feature type="transmembrane region" description="Helical" evidence="9">
    <location>
        <begin position="67"/>
        <end position="91"/>
    </location>
</feature>
<keyword evidence="5" id="KW-0598">Phosphotransferase system</keyword>
<reference evidence="11" key="1">
    <citation type="submission" date="2021-06" db="EMBL/GenBank/DDBJ databases">
        <title>Description of novel taxa of the family Lachnospiraceae.</title>
        <authorList>
            <person name="Chaplin A.V."/>
            <person name="Sokolova S.R."/>
            <person name="Pikina A.P."/>
            <person name="Korzhanova M."/>
            <person name="Belova V."/>
            <person name="Korostin D."/>
            <person name="Efimov B.A."/>
        </authorList>
    </citation>
    <scope>NUCLEOTIDE SEQUENCE</scope>
    <source>
        <strain evidence="11">ASD5720</strain>
    </source>
</reference>
<dbReference type="NCBIfam" id="TIGR01427">
    <property type="entry name" value="PTS_IIC_fructo"/>
    <property type="match status" value="1"/>
</dbReference>
<dbReference type="InterPro" id="IPR050864">
    <property type="entry name" value="Bacterial_PTS_Sugar_Transport"/>
</dbReference>
<keyword evidence="7 9" id="KW-1133">Transmembrane helix</keyword>
<dbReference type="InterPro" id="IPR006327">
    <property type="entry name" value="PTS_IIC_fruc"/>
</dbReference>
<evidence type="ECO:0000256" key="1">
    <source>
        <dbReference type="ARBA" id="ARBA00004429"/>
    </source>
</evidence>
<evidence type="ECO:0000256" key="6">
    <source>
        <dbReference type="ARBA" id="ARBA00022692"/>
    </source>
</evidence>
<keyword evidence="12" id="KW-1185">Reference proteome</keyword>
<dbReference type="Proteomes" id="UP000712157">
    <property type="component" value="Unassembled WGS sequence"/>
</dbReference>
<proteinExistence type="predicted"/>
<evidence type="ECO:0000256" key="7">
    <source>
        <dbReference type="ARBA" id="ARBA00022989"/>
    </source>
</evidence>
<dbReference type="GO" id="GO:0008982">
    <property type="term" value="F:protein-N(PI)-phosphohistidine-sugar phosphotransferase activity"/>
    <property type="evidence" value="ECO:0007669"/>
    <property type="project" value="InterPro"/>
</dbReference>
<comment type="subcellular location">
    <subcellularLocation>
        <location evidence="1">Cell inner membrane</location>
        <topology evidence="1">Multi-pass membrane protein</topology>
    </subcellularLocation>
</comment>
<feature type="transmembrane region" description="Helical" evidence="9">
    <location>
        <begin position="262"/>
        <end position="280"/>
    </location>
</feature>
<dbReference type="RefSeq" id="WP_238721426.1">
    <property type="nucleotide sequence ID" value="NZ_JAHQCW010000012.1"/>
</dbReference>
<evidence type="ECO:0000256" key="9">
    <source>
        <dbReference type="SAM" id="Phobius"/>
    </source>
</evidence>
<evidence type="ECO:0000256" key="4">
    <source>
        <dbReference type="ARBA" id="ARBA00022597"/>
    </source>
</evidence>
<keyword evidence="3" id="KW-1003">Cell membrane</keyword>
<feature type="transmembrane region" description="Helical" evidence="9">
    <location>
        <begin position="35"/>
        <end position="55"/>
    </location>
</feature>
<feature type="transmembrane region" description="Helical" evidence="9">
    <location>
        <begin position="287"/>
        <end position="306"/>
    </location>
</feature>
<evidence type="ECO:0000313" key="11">
    <source>
        <dbReference type="EMBL" id="MBU9736669.1"/>
    </source>
</evidence>
<feature type="transmembrane region" description="Helical" evidence="9">
    <location>
        <begin position="142"/>
        <end position="164"/>
    </location>
</feature>
<keyword evidence="8 9" id="KW-0472">Membrane</keyword>